<name>A0AAE0V3Z6_9TELE</name>
<organism evidence="2 3">
    <name type="scientific">Hemibagrus guttatus</name>
    <dbReference type="NCBI Taxonomy" id="175788"/>
    <lineage>
        <taxon>Eukaryota</taxon>
        <taxon>Metazoa</taxon>
        <taxon>Chordata</taxon>
        <taxon>Craniata</taxon>
        <taxon>Vertebrata</taxon>
        <taxon>Euteleostomi</taxon>
        <taxon>Actinopterygii</taxon>
        <taxon>Neopterygii</taxon>
        <taxon>Teleostei</taxon>
        <taxon>Ostariophysi</taxon>
        <taxon>Siluriformes</taxon>
        <taxon>Bagridae</taxon>
        <taxon>Hemibagrus</taxon>
    </lineage>
</organism>
<dbReference type="SMART" id="SM00034">
    <property type="entry name" value="CLECT"/>
    <property type="match status" value="2"/>
</dbReference>
<sequence>MAVVVNPGLDRSDWEGCSPEQQTWVSVADILHPALTRLTRTKTQDVFWSPPPNTESLLVHFRLNGDCQWTAIFSYLSIMKAYLFLLRFIGVVPATLSLLPPDGHQYYLINTKVTWPVAQNYCRETYGDLATVENDLDWFLLKEELAREGLTDIAWVGLYNDFDSWRWSFNDVPMKNTFQNWGAAQPDNRFGKEACCETGPLGVWWDFPCESLYAFICYNANNSYANRYVGVSSKSDWKGAQAYCRMFHTDLAFAITATDNSAMQSIAARQGGSWIGGYRDTWKWSDGTNTSNLLWFPGQPDNYYRNENCAVLDKGMFSDTKCTELNYFICQTSELFLLCVSESQNVLCNKKYACDVTHKF</sequence>
<feature type="domain" description="C-type lectin" evidence="1">
    <location>
        <begin position="101"/>
        <end position="218"/>
    </location>
</feature>
<dbReference type="PANTHER" id="PTHR45784:SF3">
    <property type="entry name" value="C-TYPE LECTIN DOMAIN FAMILY 4 MEMBER K-LIKE-RELATED"/>
    <property type="match status" value="1"/>
</dbReference>
<dbReference type="Proteomes" id="UP001274896">
    <property type="component" value="Unassembled WGS sequence"/>
</dbReference>
<feature type="domain" description="C-type lectin" evidence="1">
    <location>
        <begin position="213"/>
        <end position="331"/>
    </location>
</feature>
<protein>
    <recommendedName>
        <fullName evidence="1">C-type lectin domain-containing protein</fullName>
    </recommendedName>
</protein>
<dbReference type="Gene3D" id="3.10.100.10">
    <property type="entry name" value="Mannose-Binding Protein A, subunit A"/>
    <property type="match status" value="2"/>
</dbReference>
<dbReference type="PROSITE" id="PS50041">
    <property type="entry name" value="C_TYPE_LECTIN_2"/>
    <property type="match status" value="2"/>
</dbReference>
<dbReference type="SUPFAM" id="SSF56436">
    <property type="entry name" value="C-type lectin-like"/>
    <property type="match status" value="2"/>
</dbReference>
<dbReference type="PANTHER" id="PTHR45784">
    <property type="entry name" value="C-TYPE LECTIN DOMAIN FAMILY 20 MEMBER A-RELATED"/>
    <property type="match status" value="1"/>
</dbReference>
<dbReference type="InterPro" id="IPR016187">
    <property type="entry name" value="CTDL_fold"/>
</dbReference>
<dbReference type="EMBL" id="JAUCMX010000009">
    <property type="protein sequence ID" value="KAK3535562.1"/>
    <property type="molecule type" value="Genomic_DNA"/>
</dbReference>
<dbReference type="InterPro" id="IPR001304">
    <property type="entry name" value="C-type_lectin-like"/>
</dbReference>
<dbReference type="AlphaFoldDB" id="A0AAE0V3Z6"/>
<evidence type="ECO:0000313" key="2">
    <source>
        <dbReference type="EMBL" id="KAK3535562.1"/>
    </source>
</evidence>
<comment type="caution">
    <text evidence="2">The sequence shown here is derived from an EMBL/GenBank/DDBJ whole genome shotgun (WGS) entry which is preliminary data.</text>
</comment>
<gene>
    <name evidence="2" type="ORF">QTP70_016831</name>
</gene>
<evidence type="ECO:0000259" key="1">
    <source>
        <dbReference type="PROSITE" id="PS50041"/>
    </source>
</evidence>
<dbReference type="InterPro" id="IPR016186">
    <property type="entry name" value="C-type_lectin-like/link_sf"/>
</dbReference>
<reference evidence="2" key="1">
    <citation type="submission" date="2023-06" db="EMBL/GenBank/DDBJ databases">
        <title>Male Hemibagrus guttatus genome.</title>
        <authorList>
            <person name="Bian C."/>
        </authorList>
    </citation>
    <scope>NUCLEOTIDE SEQUENCE</scope>
    <source>
        <strain evidence="2">Male_cb2023</strain>
        <tissue evidence="2">Muscle</tissue>
    </source>
</reference>
<evidence type="ECO:0000313" key="3">
    <source>
        <dbReference type="Proteomes" id="UP001274896"/>
    </source>
</evidence>
<proteinExistence type="predicted"/>
<keyword evidence="3" id="KW-1185">Reference proteome</keyword>
<accession>A0AAE0V3Z6</accession>
<dbReference type="Pfam" id="PF00059">
    <property type="entry name" value="Lectin_C"/>
    <property type="match status" value="2"/>
</dbReference>